<proteinExistence type="predicted"/>
<gene>
    <name evidence="2" type="ORF">TL08_26860</name>
</gene>
<keyword evidence="3" id="KW-1185">Reference proteome</keyword>
<dbReference type="AlphaFoldDB" id="A0AAC9HX75"/>
<name>A0AAC9HX75_9PSEU</name>
<feature type="region of interest" description="Disordered" evidence="1">
    <location>
        <begin position="41"/>
        <end position="96"/>
    </location>
</feature>
<evidence type="ECO:0000313" key="2">
    <source>
        <dbReference type="EMBL" id="AOS66140.1"/>
    </source>
</evidence>
<dbReference type="Proteomes" id="UP000095210">
    <property type="component" value="Chromosome"/>
</dbReference>
<reference evidence="3" key="1">
    <citation type="submission" date="2016-03" db="EMBL/GenBank/DDBJ databases">
        <title>Complete genome sequence of the type strain Actinoalloteichus hymeniacidonis DSM 45092.</title>
        <authorList>
            <person name="Schaffert L."/>
            <person name="Albersmeier A."/>
            <person name="Winkler A."/>
            <person name="Kalinowski J."/>
            <person name="Zotchev S."/>
            <person name="Ruckert C."/>
        </authorList>
    </citation>
    <scope>NUCLEOTIDE SEQUENCE [LARGE SCALE GENOMIC DNA]</scope>
    <source>
        <strain evidence="3">HPA177(T) (DSM 45092(T))</strain>
    </source>
</reference>
<dbReference type="EMBL" id="CP014859">
    <property type="protein sequence ID" value="AOS66140.1"/>
    <property type="molecule type" value="Genomic_DNA"/>
</dbReference>
<accession>A0AAC9HX75</accession>
<protein>
    <submittedName>
        <fullName evidence="2">Uncharacterized protein</fullName>
    </submittedName>
</protein>
<feature type="compositionally biased region" description="Basic and acidic residues" evidence="1">
    <location>
        <begin position="46"/>
        <end position="60"/>
    </location>
</feature>
<sequence length="127" mass="14133">MSYPLVLLSDNSEGSHPPFDRVLPRTRERFDMIVFDVSMRAGPGRLGDERAGPPRTDPKWRQRPPSDTPHTDDCGAAPFENGKRRRSTMSSVNHRRGTYAGATSRLIATVTSGCSRTLTECLPVFLM</sequence>
<evidence type="ECO:0000256" key="1">
    <source>
        <dbReference type="SAM" id="MobiDB-lite"/>
    </source>
</evidence>
<dbReference type="KEGG" id="ahm:TL08_26860"/>
<evidence type="ECO:0000313" key="3">
    <source>
        <dbReference type="Proteomes" id="UP000095210"/>
    </source>
</evidence>
<organism evidence="2 3">
    <name type="scientific">Actinoalloteichus hymeniacidonis</name>
    <dbReference type="NCBI Taxonomy" id="340345"/>
    <lineage>
        <taxon>Bacteria</taxon>
        <taxon>Bacillati</taxon>
        <taxon>Actinomycetota</taxon>
        <taxon>Actinomycetes</taxon>
        <taxon>Pseudonocardiales</taxon>
        <taxon>Pseudonocardiaceae</taxon>
        <taxon>Actinoalloteichus</taxon>
    </lineage>
</organism>
<feature type="compositionally biased region" description="Basic residues" evidence="1">
    <location>
        <begin position="83"/>
        <end position="96"/>
    </location>
</feature>